<dbReference type="RefSeq" id="WP_118148346.1">
    <property type="nucleotide sequence ID" value="NZ_QSIS01000004.1"/>
</dbReference>
<evidence type="ECO:0000313" key="3">
    <source>
        <dbReference type="EMBL" id="RHD09751.1"/>
    </source>
</evidence>
<keyword evidence="1" id="KW-1133">Transmembrane helix</keyword>
<organism evidence="3 4">
    <name type="scientific">Lachnospira eligens</name>
    <dbReference type="NCBI Taxonomy" id="39485"/>
    <lineage>
        <taxon>Bacteria</taxon>
        <taxon>Bacillati</taxon>
        <taxon>Bacillota</taxon>
        <taxon>Clostridia</taxon>
        <taxon>Lachnospirales</taxon>
        <taxon>Lachnospiraceae</taxon>
        <taxon>Lachnospira</taxon>
    </lineage>
</organism>
<evidence type="ECO:0000256" key="1">
    <source>
        <dbReference type="SAM" id="Phobius"/>
    </source>
</evidence>
<dbReference type="EMBL" id="QSIS01000004">
    <property type="protein sequence ID" value="RHD09751.1"/>
    <property type="molecule type" value="Genomic_DNA"/>
</dbReference>
<feature type="transmembrane region" description="Helical" evidence="1">
    <location>
        <begin position="6"/>
        <end position="27"/>
    </location>
</feature>
<keyword evidence="1" id="KW-0472">Membrane</keyword>
<name>A0A414DGD5_9FIRM</name>
<keyword evidence="1" id="KW-0812">Transmembrane</keyword>
<comment type="caution">
    <text evidence="3">The sequence shown here is derived from an EMBL/GenBank/DDBJ whole genome shotgun (WGS) entry which is preliminary data.</text>
</comment>
<accession>A0A414DGD5</accession>
<dbReference type="Proteomes" id="UP000284794">
    <property type="component" value="Unassembled WGS sequence"/>
</dbReference>
<reference evidence="3 4" key="1">
    <citation type="submission" date="2018-08" db="EMBL/GenBank/DDBJ databases">
        <title>A genome reference for cultivated species of the human gut microbiota.</title>
        <authorList>
            <person name="Zou Y."/>
            <person name="Xue W."/>
            <person name="Luo G."/>
        </authorList>
    </citation>
    <scope>NUCLEOTIDE SEQUENCE [LARGE SCALE GENOMIC DNA]</scope>
    <source>
        <strain evidence="3 4">AM32-2AC</strain>
    </source>
</reference>
<protein>
    <recommendedName>
        <fullName evidence="2">DUF4097 domain-containing protein</fullName>
    </recommendedName>
</protein>
<dbReference type="Pfam" id="PF13349">
    <property type="entry name" value="DUF4097"/>
    <property type="match status" value="1"/>
</dbReference>
<dbReference type="InterPro" id="IPR025164">
    <property type="entry name" value="Toastrack_DUF4097"/>
</dbReference>
<dbReference type="AlphaFoldDB" id="A0A414DGD5"/>
<proteinExistence type="predicted"/>
<evidence type="ECO:0000259" key="2">
    <source>
        <dbReference type="Pfam" id="PF13349"/>
    </source>
</evidence>
<feature type="domain" description="DUF4097" evidence="2">
    <location>
        <begin position="54"/>
        <end position="234"/>
    </location>
</feature>
<evidence type="ECO:0000313" key="4">
    <source>
        <dbReference type="Proteomes" id="UP000284794"/>
    </source>
</evidence>
<gene>
    <name evidence="3" type="ORF">DW811_04355</name>
</gene>
<sequence length="249" mass="26972">MKKRIYLSIIYFITLICIIIGVLGNVFNISPFTRMTMASSGKYIENSSIYDNVSDISIDMNLGSVEIKKGSKLEVIYTGAEKFKPAVSVSGTSLNIEQHVKVHLMTNIKNSDCTLTITIPDNISLNSIQADLNMGDMDVNNIHASSADFSVDMGSLKIVDSAVKNLTADNNMGDIKLTNCDSDVLNLSVDMGSLKISGMDIDKYSANLSVDLGDIKVNDSTYSHSYTNNAGSGKSINADVNMGDIKINR</sequence>